<accession>A0A2S8GD33</accession>
<proteinExistence type="predicted"/>
<organism evidence="1 2">
    <name type="scientific">Blastopirellula marina</name>
    <dbReference type="NCBI Taxonomy" id="124"/>
    <lineage>
        <taxon>Bacteria</taxon>
        <taxon>Pseudomonadati</taxon>
        <taxon>Planctomycetota</taxon>
        <taxon>Planctomycetia</taxon>
        <taxon>Pirellulales</taxon>
        <taxon>Pirellulaceae</taxon>
        <taxon>Blastopirellula</taxon>
    </lineage>
</organism>
<dbReference type="RefSeq" id="WP_105338801.1">
    <property type="nucleotide sequence ID" value="NZ_PUHZ01000025.1"/>
</dbReference>
<sequence length="279" mass="32205">MLAPEVQALFDFTRGQITEQHIRDHSPTDPGYQDYVRVWTEILRSGIPPTKTDFDLTEVIGLTSWWSNAPAERFPSFLEYYRFTSAVALSLVHSGNDCEEVRPGNFLAYDLVSQCRIPGDPFFRLVREVLPVTRRHLNEVDFDTDFPFFTLGSMVLAHMVKDHDEVARLAPQLIEDEARARDELPAGMRTRFLLDTTNYNLRNNQWLSLAQQLTNPRGDSDLQLVIDTFATISPEPTFPWGPLPRNERPGQLTFCPLFFLAKHARFRYVIFKSERAIRP</sequence>
<dbReference type="EMBL" id="PUHZ01000025">
    <property type="protein sequence ID" value="PQO42220.1"/>
    <property type="molecule type" value="Genomic_DNA"/>
</dbReference>
<name>A0A2S8GD33_9BACT</name>
<dbReference type="AlphaFoldDB" id="A0A2S8GD33"/>
<comment type="caution">
    <text evidence="1">The sequence shown here is derived from an EMBL/GenBank/DDBJ whole genome shotgun (WGS) entry which is preliminary data.</text>
</comment>
<dbReference type="OrthoDB" id="3078296at2"/>
<evidence type="ECO:0000313" key="2">
    <source>
        <dbReference type="Proteomes" id="UP000237819"/>
    </source>
</evidence>
<evidence type="ECO:0000313" key="1">
    <source>
        <dbReference type="EMBL" id="PQO42220.1"/>
    </source>
</evidence>
<reference evidence="1 2" key="1">
    <citation type="submission" date="2018-02" db="EMBL/GenBank/DDBJ databases">
        <title>Comparative genomes isolates from brazilian mangrove.</title>
        <authorList>
            <person name="Araujo J.E."/>
            <person name="Taketani R.G."/>
            <person name="Silva M.C.P."/>
            <person name="Loureco M.V."/>
            <person name="Andreote F.D."/>
        </authorList>
    </citation>
    <scope>NUCLEOTIDE SEQUENCE [LARGE SCALE GENOMIC DNA]</scope>
    <source>
        <strain evidence="1 2">Nap-Phe MGV</strain>
    </source>
</reference>
<dbReference type="Proteomes" id="UP000237819">
    <property type="component" value="Unassembled WGS sequence"/>
</dbReference>
<gene>
    <name evidence="1" type="ORF">C5Y93_28145</name>
</gene>
<protein>
    <submittedName>
        <fullName evidence="1">Uncharacterized protein</fullName>
    </submittedName>
</protein>